<dbReference type="RefSeq" id="WP_377127474.1">
    <property type="nucleotide sequence ID" value="NZ_JBHUON010000013.1"/>
</dbReference>
<evidence type="ECO:0000313" key="3">
    <source>
        <dbReference type="Proteomes" id="UP001597601"/>
    </source>
</evidence>
<protein>
    <submittedName>
        <fullName evidence="2">Uncharacterized protein</fullName>
    </submittedName>
</protein>
<sequence>MAISSLKCRSLALLIFTVSLSASAQRLPSLQKAGVKAPLNIKIDGKSTEWRHGLQAYNRAIQAQYTVANDDKRLYLIVRADKREIINKIINGGISFSINKNNKKSTDDAVMVTYPIFARGNRPTIGFNHLSEALDNEKDQKKRDSVMLGYNNSLEDKAKYIRVNNVPDVDTLISVYNLDGIRAKSGFDDKLVYTVELGIDLKTLNITSAKLVEFTYNIKLNGIALDYVPGIEIFRDAAGNYAGMSGDPKIAREYYDVSRSDTDLWGEYKPVR</sequence>
<name>A0ABW5XPK3_9SPHI</name>
<comment type="caution">
    <text evidence="2">The sequence shown here is derived from an EMBL/GenBank/DDBJ whole genome shotgun (WGS) entry which is preliminary data.</text>
</comment>
<dbReference type="EMBL" id="JBHUON010000013">
    <property type="protein sequence ID" value="MFD2865331.1"/>
    <property type="molecule type" value="Genomic_DNA"/>
</dbReference>
<reference evidence="3" key="1">
    <citation type="journal article" date="2019" name="Int. J. Syst. Evol. Microbiol.">
        <title>The Global Catalogue of Microorganisms (GCM) 10K type strain sequencing project: providing services to taxonomists for standard genome sequencing and annotation.</title>
        <authorList>
            <consortium name="The Broad Institute Genomics Platform"/>
            <consortium name="The Broad Institute Genome Sequencing Center for Infectious Disease"/>
            <person name="Wu L."/>
            <person name="Ma J."/>
        </authorList>
    </citation>
    <scope>NUCLEOTIDE SEQUENCE [LARGE SCALE GENOMIC DNA]</scope>
    <source>
        <strain evidence="3">KCTC 52232</strain>
    </source>
</reference>
<accession>A0ABW5XPK3</accession>
<feature type="chain" id="PRO_5046008890" evidence="1">
    <location>
        <begin position="25"/>
        <end position="272"/>
    </location>
</feature>
<gene>
    <name evidence="2" type="ORF">ACFSYC_11590</name>
</gene>
<evidence type="ECO:0000256" key="1">
    <source>
        <dbReference type="SAM" id="SignalP"/>
    </source>
</evidence>
<evidence type="ECO:0000313" key="2">
    <source>
        <dbReference type="EMBL" id="MFD2865331.1"/>
    </source>
</evidence>
<organism evidence="2 3">
    <name type="scientific">Mucilaginibacter antarcticus</name>
    <dbReference type="NCBI Taxonomy" id="1855725"/>
    <lineage>
        <taxon>Bacteria</taxon>
        <taxon>Pseudomonadati</taxon>
        <taxon>Bacteroidota</taxon>
        <taxon>Sphingobacteriia</taxon>
        <taxon>Sphingobacteriales</taxon>
        <taxon>Sphingobacteriaceae</taxon>
        <taxon>Mucilaginibacter</taxon>
    </lineage>
</organism>
<proteinExistence type="predicted"/>
<keyword evidence="3" id="KW-1185">Reference proteome</keyword>
<feature type="signal peptide" evidence="1">
    <location>
        <begin position="1"/>
        <end position="24"/>
    </location>
</feature>
<keyword evidence="1" id="KW-0732">Signal</keyword>
<dbReference type="Proteomes" id="UP001597601">
    <property type="component" value="Unassembled WGS sequence"/>
</dbReference>